<dbReference type="PROSITE" id="PS50977">
    <property type="entry name" value="HTH_TETR_2"/>
    <property type="match status" value="1"/>
</dbReference>
<dbReference type="InterPro" id="IPR050109">
    <property type="entry name" value="HTH-type_TetR-like_transc_reg"/>
</dbReference>
<sequence length="169" mass="18800">MIAAAMSEFARGGYEGTSTESIARRAGVSQPYLFRLFPNKRAIFLAATRLCLVRTRDTFTEAAEGVPQEQVYGALAAAYFALIADSDLLMMQMQVQVAAFQAQQRGDEEFGRLVRRDWDELYDTLHLLLGGDPETTAAFMSSGMMINTWVALGYPLEDRVWNGLRLSAD</sequence>
<dbReference type="Proteomes" id="UP001500665">
    <property type="component" value="Unassembled WGS sequence"/>
</dbReference>
<protein>
    <submittedName>
        <fullName evidence="4">TetR family transcriptional regulator</fullName>
    </submittedName>
</protein>
<dbReference type="PANTHER" id="PTHR30055">
    <property type="entry name" value="HTH-TYPE TRANSCRIPTIONAL REGULATOR RUTR"/>
    <property type="match status" value="1"/>
</dbReference>
<keyword evidence="1 2" id="KW-0238">DNA-binding</keyword>
<name>A0ABN1RL42_9ACTN</name>
<reference evidence="4 5" key="1">
    <citation type="journal article" date="2019" name="Int. J. Syst. Evol. Microbiol.">
        <title>The Global Catalogue of Microorganisms (GCM) 10K type strain sequencing project: providing services to taxonomists for standard genome sequencing and annotation.</title>
        <authorList>
            <consortium name="The Broad Institute Genomics Platform"/>
            <consortium name="The Broad Institute Genome Sequencing Center for Infectious Disease"/>
            <person name="Wu L."/>
            <person name="Ma J."/>
        </authorList>
    </citation>
    <scope>NUCLEOTIDE SEQUENCE [LARGE SCALE GENOMIC DNA]</scope>
    <source>
        <strain evidence="4 5">JCM 10696</strain>
    </source>
</reference>
<evidence type="ECO:0000256" key="2">
    <source>
        <dbReference type="PROSITE-ProRule" id="PRU00335"/>
    </source>
</evidence>
<dbReference type="InterPro" id="IPR009057">
    <property type="entry name" value="Homeodomain-like_sf"/>
</dbReference>
<keyword evidence="5" id="KW-1185">Reference proteome</keyword>
<feature type="domain" description="HTH tetR-type" evidence="3">
    <location>
        <begin position="1"/>
        <end position="55"/>
    </location>
</feature>
<evidence type="ECO:0000313" key="4">
    <source>
        <dbReference type="EMBL" id="GAA0959279.1"/>
    </source>
</evidence>
<evidence type="ECO:0000259" key="3">
    <source>
        <dbReference type="PROSITE" id="PS50977"/>
    </source>
</evidence>
<gene>
    <name evidence="4" type="ORF">GCM10009550_48880</name>
</gene>
<proteinExistence type="predicted"/>
<dbReference type="PRINTS" id="PR00455">
    <property type="entry name" value="HTHTETR"/>
</dbReference>
<evidence type="ECO:0000313" key="5">
    <source>
        <dbReference type="Proteomes" id="UP001500665"/>
    </source>
</evidence>
<comment type="caution">
    <text evidence="4">The sequence shown here is derived from an EMBL/GenBank/DDBJ whole genome shotgun (WGS) entry which is preliminary data.</text>
</comment>
<organism evidence="4 5">
    <name type="scientific">Actinocorallia libanotica</name>
    <dbReference type="NCBI Taxonomy" id="46162"/>
    <lineage>
        <taxon>Bacteria</taxon>
        <taxon>Bacillati</taxon>
        <taxon>Actinomycetota</taxon>
        <taxon>Actinomycetes</taxon>
        <taxon>Streptosporangiales</taxon>
        <taxon>Thermomonosporaceae</taxon>
        <taxon>Actinocorallia</taxon>
    </lineage>
</organism>
<dbReference type="EMBL" id="BAAAHH010000022">
    <property type="protein sequence ID" value="GAA0959279.1"/>
    <property type="molecule type" value="Genomic_DNA"/>
</dbReference>
<feature type="DNA-binding region" description="H-T-H motif" evidence="2">
    <location>
        <begin position="18"/>
        <end position="37"/>
    </location>
</feature>
<evidence type="ECO:0000256" key="1">
    <source>
        <dbReference type="ARBA" id="ARBA00023125"/>
    </source>
</evidence>
<dbReference type="SUPFAM" id="SSF46689">
    <property type="entry name" value="Homeodomain-like"/>
    <property type="match status" value="1"/>
</dbReference>
<dbReference type="Pfam" id="PF00440">
    <property type="entry name" value="TetR_N"/>
    <property type="match status" value="1"/>
</dbReference>
<dbReference type="Gene3D" id="1.10.357.10">
    <property type="entry name" value="Tetracycline Repressor, domain 2"/>
    <property type="match status" value="1"/>
</dbReference>
<dbReference type="InterPro" id="IPR001647">
    <property type="entry name" value="HTH_TetR"/>
</dbReference>
<dbReference type="PANTHER" id="PTHR30055:SF146">
    <property type="entry name" value="HTH-TYPE TRANSCRIPTIONAL DUAL REGULATOR CECR"/>
    <property type="match status" value="1"/>
</dbReference>
<accession>A0ABN1RL42</accession>